<feature type="compositionally biased region" description="Polar residues" evidence="1">
    <location>
        <begin position="29"/>
        <end position="48"/>
    </location>
</feature>
<dbReference type="OrthoDB" id="4771937at2759"/>
<comment type="caution">
    <text evidence="2">The sequence shown here is derived from an EMBL/GenBank/DDBJ whole genome shotgun (WGS) entry which is preliminary data.</text>
</comment>
<feature type="compositionally biased region" description="Polar residues" evidence="1">
    <location>
        <begin position="1"/>
        <end position="14"/>
    </location>
</feature>
<protein>
    <submittedName>
        <fullName evidence="2">Uncharacterized protein</fullName>
    </submittedName>
</protein>
<dbReference type="EMBL" id="JAGPNK010000001">
    <property type="protein sequence ID" value="KAH7328267.1"/>
    <property type="molecule type" value="Genomic_DNA"/>
</dbReference>
<gene>
    <name evidence="2" type="ORF">B0I35DRAFT_473002</name>
</gene>
<sequence length="148" mass="16209">MALFSSKNSDTSSAAGGDKPAGEAARPGTSGTENLLMTTRQEASQQFQKAARAERAYRAKKRATAARDSFRDARGHLKQTFHHLGQFFVTLGRCVAALPYMVGEKREQRRKEADAKKKQRAIAQKKKWEEKLAKNGGEDGAEPAETAA</sequence>
<feature type="region of interest" description="Disordered" evidence="1">
    <location>
        <begin position="103"/>
        <end position="148"/>
    </location>
</feature>
<proteinExistence type="predicted"/>
<organism evidence="2 3">
    <name type="scientific">Stachybotrys elegans</name>
    <dbReference type="NCBI Taxonomy" id="80388"/>
    <lineage>
        <taxon>Eukaryota</taxon>
        <taxon>Fungi</taxon>
        <taxon>Dikarya</taxon>
        <taxon>Ascomycota</taxon>
        <taxon>Pezizomycotina</taxon>
        <taxon>Sordariomycetes</taxon>
        <taxon>Hypocreomycetidae</taxon>
        <taxon>Hypocreales</taxon>
        <taxon>Stachybotryaceae</taxon>
        <taxon>Stachybotrys</taxon>
    </lineage>
</organism>
<dbReference type="Proteomes" id="UP000813444">
    <property type="component" value="Unassembled WGS sequence"/>
</dbReference>
<reference evidence="2" key="1">
    <citation type="journal article" date="2021" name="Nat. Commun.">
        <title>Genetic determinants of endophytism in the Arabidopsis root mycobiome.</title>
        <authorList>
            <person name="Mesny F."/>
            <person name="Miyauchi S."/>
            <person name="Thiergart T."/>
            <person name="Pickel B."/>
            <person name="Atanasova L."/>
            <person name="Karlsson M."/>
            <person name="Huettel B."/>
            <person name="Barry K.W."/>
            <person name="Haridas S."/>
            <person name="Chen C."/>
            <person name="Bauer D."/>
            <person name="Andreopoulos W."/>
            <person name="Pangilinan J."/>
            <person name="LaButti K."/>
            <person name="Riley R."/>
            <person name="Lipzen A."/>
            <person name="Clum A."/>
            <person name="Drula E."/>
            <person name="Henrissat B."/>
            <person name="Kohler A."/>
            <person name="Grigoriev I.V."/>
            <person name="Martin F.M."/>
            <person name="Hacquard S."/>
        </authorList>
    </citation>
    <scope>NUCLEOTIDE SEQUENCE</scope>
    <source>
        <strain evidence="2">MPI-CAGE-CH-0235</strain>
    </source>
</reference>
<dbReference type="AlphaFoldDB" id="A0A8K0T6H1"/>
<keyword evidence="3" id="KW-1185">Reference proteome</keyword>
<accession>A0A8K0T6H1</accession>
<feature type="region of interest" description="Disordered" evidence="1">
    <location>
        <begin position="1"/>
        <end position="70"/>
    </location>
</feature>
<evidence type="ECO:0000313" key="3">
    <source>
        <dbReference type="Proteomes" id="UP000813444"/>
    </source>
</evidence>
<evidence type="ECO:0000313" key="2">
    <source>
        <dbReference type="EMBL" id="KAH7328267.1"/>
    </source>
</evidence>
<name>A0A8K0T6H1_9HYPO</name>
<evidence type="ECO:0000256" key="1">
    <source>
        <dbReference type="SAM" id="MobiDB-lite"/>
    </source>
</evidence>
<feature type="compositionally biased region" description="Basic and acidic residues" evidence="1">
    <location>
        <begin position="103"/>
        <end position="116"/>
    </location>
</feature>
<feature type="compositionally biased region" description="Basic and acidic residues" evidence="1">
    <location>
        <begin position="126"/>
        <end position="137"/>
    </location>
</feature>